<sequence>MPVSNQGEDELLSSSNDGALDRPKRTVGILRDLFPNFSQDENSVAESRVKPVRAKREAPKQDLEEEEEDEDEDLESEATGDNEVSEDNDAESSEIDGEEEEDEDPRNKRFLNFNL</sequence>
<name>A0A170XM53_TRIIF</name>
<protein>
    <submittedName>
        <fullName evidence="2">Uncharacterized protein</fullName>
    </submittedName>
</protein>
<evidence type="ECO:0000313" key="2">
    <source>
        <dbReference type="EMBL" id="JAR99009.1"/>
    </source>
</evidence>
<feature type="compositionally biased region" description="Acidic residues" evidence="1">
    <location>
        <begin position="63"/>
        <end position="104"/>
    </location>
</feature>
<dbReference type="EMBL" id="GEMB01004260">
    <property type="protein sequence ID" value="JAR99009.1"/>
    <property type="molecule type" value="Transcribed_RNA"/>
</dbReference>
<evidence type="ECO:0000256" key="1">
    <source>
        <dbReference type="SAM" id="MobiDB-lite"/>
    </source>
</evidence>
<organism evidence="2">
    <name type="scientific">Triatoma infestans</name>
    <name type="common">Assassin bug</name>
    <dbReference type="NCBI Taxonomy" id="30076"/>
    <lineage>
        <taxon>Eukaryota</taxon>
        <taxon>Metazoa</taxon>
        <taxon>Ecdysozoa</taxon>
        <taxon>Arthropoda</taxon>
        <taxon>Hexapoda</taxon>
        <taxon>Insecta</taxon>
        <taxon>Pterygota</taxon>
        <taxon>Neoptera</taxon>
        <taxon>Paraneoptera</taxon>
        <taxon>Hemiptera</taxon>
        <taxon>Heteroptera</taxon>
        <taxon>Panheteroptera</taxon>
        <taxon>Cimicomorpha</taxon>
        <taxon>Reduviidae</taxon>
        <taxon>Triatominae</taxon>
        <taxon>Triatoma</taxon>
    </lineage>
</organism>
<proteinExistence type="predicted"/>
<feature type="compositionally biased region" description="Polar residues" evidence="1">
    <location>
        <begin position="1"/>
        <end position="17"/>
    </location>
</feature>
<feature type="region of interest" description="Disordered" evidence="1">
    <location>
        <begin position="1"/>
        <end position="115"/>
    </location>
</feature>
<feature type="compositionally biased region" description="Polar residues" evidence="1">
    <location>
        <begin position="36"/>
        <end position="45"/>
    </location>
</feature>
<dbReference type="AlphaFoldDB" id="A0A170XM53"/>
<reference evidence="2" key="1">
    <citation type="submission" date="2016-04" db="EMBL/GenBank/DDBJ databases">
        <authorList>
            <person name="Calderon-Fernandez G.M.Sr."/>
        </authorList>
    </citation>
    <scope>NUCLEOTIDE SEQUENCE</scope>
    <source>
        <strain evidence="2">Int1</strain>
        <tissue evidence="2">Integument</tissue>
    </source>
</reference>
<accession>A0A170XM53</accession>
<reference evidence="2" key="2">
    <citation type="journal article" date="2017" name="J. Med. Entomol.">
        <title>Transcriptome Analysis of the Triatoma infestans (Hemiptera: Reduviidae) Integument.</title>
        <authorList>
            <person name="Calderon-Fernandez G.M."/>
            <person name="Moriconi D.E."/>
            <person name="Dulbecco A.B."/>
            <person name="Juarez M.P."/>
        </authorList>
    </citation>
    <scope>NUCLEOTIDE SEQUENCE</scope>
    <source>
        <strain evidence="2">Int1</strain>
        <tissue evidence="2">Integument</tissue>
    </source>
</reference>
<feature type="non-terminal residue" evidence="2">
    <location>
        <position position="115"/>
    </location>
</feature>